<dbReference type="Pfam" id="PF00646">
    <property type="entry name" value="F-box"/>
    <property type="match status" value="1"/>
</dbReference>
<protein>
    <recommendedName>
        <fullName evidence="1">F-box domain-containing protein</fullName>
    </recommendedName>
</protein>
<evidence type="ECO:0000313" key="2">
    <source>
        <dbReference type="EMBL" id="CCE30438.1"/>
    </source>
</evidence>
<dbReference type="Gene3D" id="1.25.40.10">
    <property type="entry name" value="Tetratricopeptide repeat domain"/>
    <property type="match status" value="1"/>
</dbReference>
<accession>M1WAG2</accession>
<dbReference type="SUPFAM" id="SSF48452">
    <property type="entry name" value="TPR-like"/>
    <property type="match status" value="1"/>
</dbReference>
<comment type="caution">
    <text evidence="2">The sequence shown here is derived from an EMBL/GenBank/DDBJ whole genome shotgun (WGS) entry which is preliminary data.</text>
</comment>
<dbReference type="Proteomes" id="UP000016801">
    <property type="component" value="Unassembled WGS sequence"/>
</dbReference>
<proteinExistence type="predicted"/>
<dbReference type="VEuPathDB" id="FungiDB:CPUR_04286"/>
<dbReference type="CDD" id="cd09917">
    <property type="entry name" value="F-box_SF"/>
    <property type="match status" value="1"/>
</dbReference>
<organism evidence="2 3">
    <name type="scientific">Claviceps purpurea (strain 20.1)</name>
    <name type="common">Ergot fungus</name>
    <name type="synonym">Sphacelia segetum</name>
    <dbReference type="NCBI Taxonomy" id="1111077"/>
    <lineage>
        <taxon>Eukaryota</taxon>
        <taxon>Fungi</taxon>
        <taxon>Dikarya</taxon>
        <taxon>Ascomycota</taxon>
        <taxon>Pezizomycotina</taxon>
        <taxon>Sordariomycetes</taxon>
        <taxon>Hypocreomycetidae</taxon>
        <taxon>Hypocreales</taxon>
        <taxon>Clavicipitaceae</taxon>
        <taxon>Claviceps</taxon>
    </lineage>
</organism>
<dbReference type="Gene3D" id="1.20.1280.50">
    <property type="match status" value="1"/>
</dbReference>
<dbReference type="InterPro" id="IPR011990">
    <property type="entry name" value="TPR-like_helical_dom_sf"/>
</dbReference>
<dbReference type="SUPFAM" id="SSF52047">
    <property type="entry name" value="RNI-like"/>
    <property type="match status" value="1"/>
</dbReference>
<name>M1WAG2_CLAP2</name>
<dbReference type="InterPro" id="IPR036047">
    <property type="entry name" value="F-box-like_dom_sf"/>
</dbReference>
<dbReference type="OrthoDB" id="2254954at2759"/>
<dbReference type="Gene3D" id="3.80.10.10">
    <property type="entry name" value="Ribonuclease Inhibitor"/>
    <property type="match status" value="1"/>
</dbReference>
<dbReference type="STRING" id="1111077.M1WAG2"/>
<keyword evidence="3" id="KW-1185">Reference proteome</keyword>
<dbReference type="InterPro" id="IPR032675">
    <property type="entry name" value="LRR_dom_sf"/>
</dbReference>
<dbReference type="SUPFAM" id="SSF81383">
    <property type="entry name" value="F-box domain"/>
    <property type="match status" value="1"/>
</dbReference>
<evidence type="ECO:0000259" key="1">
    <source>
        <dbReference type="PROSITE" id="PS50181"/>
    </source>
</evidence>
<dbReference type="HOGENOM" id="CLU_010622_0_0_1"/>
<sequence length="678" mass="77005">MSSSLAPTTFHLVESGRQAHEDGIKEHEQAVKFFTRAMNSCPCARGVERRKCTCKNYERVAAQGGSVFREAMYTCHCDVGRTFSNCDNVYHIQALDLLISTFEALGKLDQAINNAEWMLELAPRLPDGYLRLGNFARLQKKDEYAWKVYTAGIEANEEIALDSSPKLQQLYVARQPLNQRLFRQDPLCLPAEIVRQIFLLLDFTELPVCLRVCKKWARILTSPLHGIFWRNMIFPDMSTRRAPSVDEIKRILSWAGDGGARKIKIPMDLAFSQAALTMLLKGSPKLEHLEILDLTGLSLPSDVKIWNRLRHVSIDSDSESFYDTEVGLPGAFPQTFLTNAASSLEHLEFTGVPHQWFNGLASTIPSLPNLKTLRIGDNPQEEPDQVDEVIPFPVFPLSTAFPKLEQLCIGPDLPCLDPGPLLAWQYMRDTIWPNLKVLVFEPCVPTSDTYAEQTRLTLRLMMGLKSLQYISLESEDKGDRPCIFSDSDDLIPGRGFAQYSEFQNLRVFESRTVCISPEGAKTLLSAIESKHLTSYSIVFPDGPFEWAIGDASILHLKNYDWLRGAPSIHTLGVFEFRFRYHSSGSQNSENMLLPQFLATFPNLRTLKIRSRHYFDDEFARLMLSILTVTHLKTIYMTLIPEGKFFWLNHVAQARGVQFFHETPPLFGYAPQWPIPLKS</sequence>
<gene>
    <name evidence="2" type="ORF">CPUR_04286</name>
</gene>
<feature type="domain" description="F-box" evidence="1">
    <location>
        <begin position="183"/>
        <end position="232"/>
    </location>
</feature>
<dbReference type="PhylomeDB" id="M1WAG2"/>
<evidence type="ECO:0000313" key="3">
    <source>
        <dbReference type="Proteomes" id="UP000016801"/>
    </source>
</evidence>
<reference evidence="2 3" key="1">
    <citation type="journal article" date="2013" name="PLoS Genet.">
        <title>Plant-symbiotic fungi as chemical engineers: Multi-genome analysis of the Clavicipitaceae reveals dynamics of alkaloid loci.</title>
        <authorList>
            <person name="Schardl C.L."/>
            <person name="Young C.A."/>
            <person name="Hesse U."/>
            <person name="Amyotte S.G."/>
            <person name="Andreeva K."/>
            <person name="Calie P.J."/>
            <person name="Fleetwood D.J."/>
            <person name="Haws D.C."/>
            <person name="Moore N."/>
            <person name="Oeser B."/>
            <person name="Panaccione D.G."/>
            <person name="Schweri K.K."/>
            <person name="Voisey C.R."/>
            <person name="Farman M.L."/>
            <person name="Jaromczyk J.W."/>
            <person name="Roe B.A."/>
            <person name="O'Sullivan D.M."/>
            <person name="Scott B."/>
            <person name="Tudzynski P."/>
            <person name="An Z."/>
            <person name="Arnaoudova E.G."/>
            <person name="Bullock C.T."/>
            <person name="Charlton N.D."/>
            <person name="Chen L."/>
            <person name="Cox M."/>
            <person name="Dinkins R.D."/>
            <person name="Florea S."/>
            <person name="Glenn A.E."/>
            <person name="Gordon A."/>
            <person name="Gueldener U."/>
            <person name="Harris D.R."/>
            <person name="Hollin W."/>
            <person name="Jaromczyk J."/>
            <person name="Johnson R.D."/>
            <person name="Khan A.K."/>
            <person name="Leistner E."/>
            <person name="Leuchtmann A."/>
            <person name="Li C."/>
            <person name="Liu J."/>
            <person name="Liu J."/>
            <person name="Liu M."/>
            <person name="Mace W."/>
            <person name="Machado C."/>
            <person name="Nagabhyru P."/>
            <person name="Pan J."/>
            <person name="Schmid J."/>
            <person name="Sugawara K."/>
            <person name="Steiner U."/>
            <person name="Takach J.E."/>
            <person name="Tanaka E."/>
            <person name="Webb J.S."/>
            <person name="Wilson E.V."/>
            <person name="Wiseman J.L."/>
            <person name="Yoshida R."/>
            <person name="Zeng Z."/>
        </authorList>
    </citation>
    <scope>NUCLEOTIDE SEQUENCE [LARGE SCALE GENOMIC DNA]</scope>
    <source>
        <strain evidence="2 3">20.1</strain>
    </source>
</reference>
<dbReference type="eggNOG" id="ENOG502S69X">
    <property type="taxonomic scope" value="Eukaryota"/>
</dbReference>
<dbReference type="PROSITE" id="PS50181">
    <property type="entry name" value="FBOX"/>
    <property type="match status" value="1"/>
</dbReference>
<dbReference type="SMART" id="SM00256">
    <property type="entry name" value="FBOX"/>
    <property type="match status" value="1"/>
</dbReference>
<dbReference type="AlphaFoldDB" id="M1WAG2"/>
<dbReference type="InterPro" id="IPR001810">
    <property type="entry name" value="F-box_dom"/>
</dbReference>
<dbReference type="EMBL" id="CAGA01000022">
    <property type="protein sequence ID" value="CCE30438.1"/>
    <property type="molecule type" value="Genomic_DNA"/>
</dbReference>